<dbReference type="PRINTS" id="PR00625">
    <property type="entry name" value="JDOMAIN"/>
</dbReference>
<dbReference type="InterPro" id="IPR027417">
    <property type="entry name" value="P-loop_NTPase"/>
</dbReference>
<keyword evidence="2" id="KW-1185">Reference proteome</keyword>
<name>A0ABP0NB22_9DINO</name>
<dbReference type="PRINTS" id="PR00326">
    <property type="entry name" value="GTP1OBG"/>
</dbReference>
<feature type="non-terminal residue" evidence="1">
    <location>
        <position position="556"/>
    </location>
</feature>
<dbReference type="PANTHER" id="PTHR45759">
    <property type="entry name" value="NUCLEOLAR GTP-BINDING PROTEIN 1"/>
    <property type="match status" value="1"/>
</dbReference>
<proteinExistence type="predicted"/>
<comment type="caution">
    <text evidence="1">The sequence shown here is derived from an EMBL/GenBank/DDBJ whole genome shotgun (WGS) entry which is preliminary data.</text>
</comment>
<dbReference type="Proteomes" id="UP001642464">
    <property type="component" value="Unassembled WGS sequence"/>
</dbReference>
<sequence length="556" mass="62871">MGTGVDKLAAPCFVAVPPSLNTPSTSSRKPWRPSSSTSHANFAKYGSTAAMIAAMAVLPQTRPGRRRVAMFATKQQKRVRLSEDMPKGVDFYDVLGVDKLATQDEIRSAYKRLIRETHPDVNPSSDAADRFIQAQEAFRWLSDPQQREVYDGVGGKFGEDALYDYSDEPILGSLTEIQEIEELTAAIDLVNQCRREITTRGEVKIKHHISDIRQRFRVYGAERMKYVRNFFNQRLKKILGYPKLIRRLHPFERLSVELALTHHWNKTGVAFGHALACLKELRLQIHEIGTHRANACMVAERGRLATFIADEGIEEIFDLVTDWEPVFQQFIGCQRAVFRSPSIDLDKPTVVFIGAPNVGKSSLVRSISTGRPEVSDYLYTTKELTIGHLWHFIAGTPLLIHGQIVDSPGLKFGPGGDHNLMDKLTIGSMENLPTGVVFVFDPYPYTHGLLDVDAQVKLRDSLRARFPRRPWLDVITKIDRTEEEVKENIERLMTLYPDALQVSAFDGTGLDDLNMEVRGLLEEMTKVVRQLQRTKIRQLRMGDVETAVNKEALSLR</sequence>
<dbReference type="CDD" id="cd06257">
    <property type="entry name" value="DnaJ"/>
    <property type="match status" value="1"/>
</dbReference>
<protein>
    <submittedName>
        <fullName evidence="1">Probable nucleolar GTP-binding protein 1</fullName>
    </submittedName>
</protein>
<dbReference type="Pfam" id="PF01926">
    <property type="entry name" value="MMR_HSR1"/>
    <property type="match status" value="1"/>
</dbReference>
<dbReference type="InterPro" id="IPR036869">
    <property type="entry name" value="J_dom_sf"/>
</dbReference>
<dbReference type="SMART" id="SM00271">
    <property type="entry name" value="DnaJ"/>
    <property type="match status" value="1"/>
</dbReference>
<dbReference type="InterPro" id="IPR001623">
    <property type="entry name" value="DnaJ_domain"/>
</dbReference>
<dbReference type="Gene3D" id="3.40.50.300">
    <property type="entry name" value="P-loop containing nucleotide triphosphate hydrolases"/>
    <property type="match status" value="1"/>
</dbReference>
<gene>
    <name evidence="1" type="ORF">SCF082_LOCUS31785</name>
</gene>
<dbReference type="PROSITE" id="PS50076">
    <property type="entry name" value="DNAJ_2"/>
    <property type="match status" value="1"/>
</dbReference>
<dbReference type="EMBL" id="CAXAMM010027125">
    <property type="protein sequence ID" value="CAK9060292.1"/>
    <property type="molecule type" value="Genomic_DNA"/>
</dbReference>
<reference evidence="1 2" key="1">
    <citation type="submission" date="2024-02" db="EMBL/GenBank/DDBJ databases">
        <authorList>
            <person name="Chen Y."/>
            <person name="Shah S."/>
            <person name="Dougan E. K."/>
            <person name="Thang M."/>
            <person name="Chan C."/>
        </authorList>
    </citation>
    <scope>NUCLEOTIDE SEQUENCE [LARGE SCALE GENOMIC DNA]</scope>
</reference>
<dbReference type="SUPFAM" id="SSF46565">
    <property type="entry name" value="Chaperone J-domain"/>
    <property type="match status" value="1"/>
</dbReference>
<dbReference type="SUPFAM" id="SSF52540">
    <property type="entry name" value="P-loop containing nucleoside triphosphate hydrolases"/>
    <property type="match status" value="1"/>
</dbReference>
<evidence type="ECO:0000313" key="2">
    <source>
        <dbReference type="Proteomes" id="UP001642464"/>
    </source>
</evidence>
<organism evidence="1 2">
    <name type="scientific">Durusdinium trenchii</name>
    <dbReference type="NCBI Taxonomy" id="1381693"/>
    <lineage>
        <taxon>Eukaryota</taxon>
        <taxon>Sar</taxon>
        <taxon>Alveolata</taxon>
        <taxon>Dinophyceae</taxon>
        <taxon>Suessiales</taxon>
        <taxon>Symbiodiniaceae</taxon>
        <taxon>Durusdinium</taxon>
    </lineage>
</organism>
<evidence type="ECO:0000313" key="1">
    <source>
        <dbReference type="EMBL" id="CAK9060292.1"/>
    </source>
</evidence>
<accession>A0ABP0NB22</accession>
<dbReference type="Gene3D" id="1.10.287.110">
    <property type="entry name" value="DnaJ domain"/>
    <property type="match status" value="1"/>
</dbReference>
<dbReference type="InterPro" id="IPR006073">
    <property type="entry name" value="GTP-bd"/>
</dbReference>
<dbReference type="Pfam" id="PF00226">
    <property type="entry name" value="DnaJ"/>
    <property type="match status" value="1"/>
</dbReference>